<dbReference type="STRING" id="414048.SAMN04489864_10234"/>
<dbReference type="EMBL" id="FOPP01000002">
    <property type="protein sequence ID" value="SFG73574.1"/>
    <property type="molecule type" value="Genomic_DNA"/>
</dbReference>
<dbReference type="AlphaFoldDB" id="A0A1I2U8T6"/>
<gene>
    <name evidence="1" type="ORF">SAMN04489864_10234</name>
</gene>
<protein>
    <submittedName>
        <fullName evidence="1">Uncharacterized protein</fullName>
    </submittedName>
</protein>
<dbReference type="RefSeq" id="WP_143095909.1">
    <property type="nucleotide sequence ID" value="NZ_FOPP01000002.1"/>
</dbReference>
<sequence length="165" mass="19100">MILNGCSQTDQPKITVKAYFDLKGYFENEADRLDQLGLKVNKSVAINGIEEHKTIKIEDFNNELSSFIALDINKASWRGDFTVKKEKDITVYTANNEKIPVKKLEIQFRNNHVSSILIINKVDNILYRSADTLVYKPNQFYEIRKTQKIKLLKQKKYIVKGKLAT</sequence>
<proteinExistence type="predicted"/>
<keyword evidence="2" id="KW-1185">Reference proteome</keyword>
<name>A0A1I2U8T6_9SPHI</name>
<dbReference type="OrthoDB" id="794757at2"/>
<organism evidence="1 2">
    <name type="scientific">Pedobacter insulae</name>
    <dbReference type="NCBI Taxonomy" id="414048"/>
    <lineage>
        <taxon>Bacteria</taxon>
        <taxon>Pseudomonadati</taxon>
        <taxon>Bacteroidota</taxon>
        <taxon>Sphingobacteriia</taxon>
        <taxon>Sphingobacteriales</taxon>
        <taxon>Sphingobacteriaceae</taxon>
        <taxon>Pedobacter</taxon>
    </lineage>
</organism>
<evidence type="ECO:0000313" key="1">
    <source>
        <dbReference type="EMBL" id="SFG73574.1"/>
    </source>
</evidence>
<dbReference type="Proteomes" id="UP000199666">
    <property type="component" value="Unassembled WGS sequence"/>
</dbReference>
<reference evidence="1 2" key="1">
    <citation type="submission" date="2016-10" db="EMBL/GenBank/DDBJ databases">
        <authorList>
            <person name="de Groot N.N."/>
        </authorList>
    </citation>
    <scope>NUCLEOTIDE SEQUENCE [LARGE SCALE GENOMIC DNA]</scope>
    <source>
        <strain evidence="1 2">DSM 18684</strain>
    </source>
</reference>
<evidence type="ECO:0000313" key="2">
    <source>
        <dbReference type="Proteomes" id="UP000199666"/>
    </source>
</evidence>
<accession>A0A1I2U8T6</accession>